<dbReference type="AlphaFoldDB" id="A0A512T052"/>
<reference evidence="2 3" key="1">
    <citation type="submission" date="2019-07" db="EMBL/GenBank/DDBJ databases">
        <title>Whole genome shotgun sequence of Knoellia locipacati NBRC 109775.</title>
        <authorList>
            <person name="Hosoyama A."/>
            <person name="Uohara A."/>
            <person name="Ohji S."/>
            <person name="Ichikawa N."/>
        </authorList>
    </citation>
    <scope>NUCLEOTIDE SEQUENCE [LARGE SCALE GENOMIC DNA]</scope>
    <source>
        <strain evidence="2 3">NBRC 109775</strain>
    </source>
</reference>
<gene>
    <name evidence="2" type="ORF">KLO01_16000</name>
</gene>
<keyword evidence="3" id="KW-1185">Reference proteome</keyword>
<name>A0A512T052_9MICO</name>
<sequence length="142" mass="14969">MALAGRFPISHEVAFPGGAYLVSEVTPVNDFERSTKETKIQQVDKDNGLLLWSVDIVDADPTAPRKQKTVSVKIAAKVQPVPPANDGSSPFTPVEFEGLTALAYIQESGDFSSVVYSYKASGMKSPGRPASTKPAAGDGKAA</sequence>
<dbReference type="EMBL" id="BKBA01000006">
    <property type="protein sequence ID" value="GEQ13553.1"/>
    <property type="molecule type" value="Genomic_DNA"/>
</dbReference>
<evidence type="ECO:0008006" key="4">
    <source>
        <dbReference type="Google" id="ProtNLM"/>
    </source>
</evidence>
<dbReference type="Proteomes" id="UP000321793">
    <property type="component" value="Unassembled WGS sequence"/>
</dbReference>
<feature type="region of interest" description="Disordered" evidence="1">
    <location>
        <begin position="120"/>
        <end position="142"/>
    </location>
</feature>
<protein>
    <recommendedName>
        <fullName evidence="4">Plasmid replication, integration and excision activator</fullName>
    </recommendedName>
</protein>
<dbReference type="OrthoDB" id="4299905at2"/>
<evidence type="ECO:0000256" key="1">
    <source>
        <dbReference type="SAM" id="MobiDB-lite"/>
    </source>
</evidence>
<evidence type="ECO:0000313" key="3">
    <source>
        <dbReference type="Proteomes" id="UP000321793"/>
    </source>
</evidence>
<proteinExistence type="predicted"/>
<comment type="caution">
    <text evidence="2">The sequence shown here is derived from an EMBL/GenBank/DDBJ whole genome shotgun (WGS) entry which is preliminary data.</text>
</comment>
<dbReference type="RefSeq" id="WP_147063919.1">
    <property type="nucleotide sequence ID" value="NZ_BAABDN010000001.1"/>
</dbReference>
<organism evidence="2 3">
    <name type="scientific">Knoellia locipacati</name>
    <dbReference type="NCBI Taxonomy" id="882824"/>
    <lineage>
        <taxon>Bacteria</taxon>
        <taxon>Bacillati</taxon>
        <taxon>Actinomycetota</taxon>
        <taxon>Actinomycetes</taxon>
        <taxon>Micrococcales</taxon>
        <taxon>Intrasporangiaceae</taxon>
        <taxon>Knoellia</taxon>
    </lineage>
</organism>
<evidence type="ECO:0000313" key="2">
    <source>
        <dbReference type="EMBL" id="GEQ13553.1"/>
    </source>
</evidence>
<accession>A0A512T052</accession>